<protein>
    <submittedName>
        <fullName evidence="2">Uncharacterized protein</fullName>
    </submittedName>
</protein>
<feature type="region of interest" description="Disordered" evidence="1">
    <location>
        <begin position="1"/>
        <end position="59"/>
    </location>
</feature>
<evidence type="ECO:0000256" key="1">
    <source>
        <dbReference type="SAM" id="MobiDB-lite"/>
    </source>
</evidence>
<reference evidence="2 3" key="1">
    <citation type="submission" date="2023-03" db="EMBL/GenBank/DDBJ databases">
        <title>WGS of Gossypium arboreum.</title>
        <authorList>
            <person name="Yu D."/>
        </authorList>
    </citation>
    <scope>NUCLEOTIDE SEQUENCE [LARGE SCALE GENOMIC DNA]</scope>
    <source>
        <tissue evidence="2">Leaf</tissue>
    </source>
</reference>
<evidence type="ECO:0000313" key="3">
    <source>
        <dbReference type="Proteomes" id="UP001358586"/>
    </source>
</evidence>
<keyword evidence="3" id="KW-1185">Reference proteome</keyword>
<organism evidence="2 3">
    <name type="scientific">Gossypium arboreum</name>
    <name type="common">Tree cotton</name>
    <name type="synonym">Gossypium nanking</name>
    <dbReference type="NCBI Taxonomy" id="29729"/>
    <lineage>
        <taxon>Eukaryota</taxon>
        <taxon>Viridiplantae</taxon>
        <taxon>Streptophyta</taxon>
        <taxon>Embryophyta</taxon>
        <taxon>Tracheophyta</taxon>
        <taxon>Spermatophyta</taxon>
        <taxon>Magnoliopsida</taxon>
        <taxon>eudicotyledons</taxon>
        <taxon>Gunneridae</taxon>
        <taxon>Pentapetalae</taxon>
        <taxon>rosids</taxon>
        <taxon>malvids</taxon>
        <taxon>Malvales</taxon>
        <taxon>Malvaceae</taxon>
        <taxon>Malvoideae</taxon>
        <taxon>Gossypium</taxon>
    </lineage>
</organism>
<comment type="caution">
    <text evidence="2">The sequence shown here is derived from an EMBL/GenBank/DDBJ whole genome shotgun (WGS) entry which is preliminary data.</text>
</comment>
<evidence type="ECO:0000313" key="2">
    <source>
        <dbReference type="EMBL" id="KAK5786868.1"/>
    </source>
</evidence>
<dbReference type="EMBL" id="JARKNE010000011">
    <property type="protein sequence ID" value="KAK5786868.1"/>
    <property type="molecule type" value="Genomic_DNA"/>
</dbReference>
<proteinExistence type="predicted"/>
<gene>
    <name evidence="2" type="ORF">PVK06_041514</name>
</gene>
<sequence length="268" mass="30215">MSTGEGTFYIAHNDGSDDESDKDPPREASPDGAEVALFFDPEPLPTIPEDVEGGSDDEEEDLRFRAYSPLAHMYNVDLSQDDALEFPDLPHRRRDCISSLLDLGKLEVGKEFSNKDSFLGASKQHSIMNGVNYNMLKSKSDKFEAKCVVQDSVSEDHPKMDLDMLATLILPTMKVLERYVPGCITDLETKPIYCNDRLLYGCQVFKHLFWSFKQYRDAFLYCKPLVQIDGIFMYGRYAHRLLLAMAQDGSGRILPIAFAITSRASADD</sequence>
<accession>A0ABR0N9A4</accession>
<feature type="compositionally biased region" description="Acidic residues" evidence="1">
    <location>
        <begin position="49"/>
        <end position="59"/>
    </location>
</feature>
<dbReference type="Proteomes" id="UP001358586">
    <property type="component" value="Chromosome 11"/>
</dbReference>
<name>A0ABR0N9A4_GOSAR</name>